<dbReference type="Proteomes" id="UP000006251">
    <property type="component" value="Unassembled WGS sequence"/>
</dbReference>
<comment type="subcellular location">
    <subcellularLocation>
        <location evidence="1">Membrane</location>
        <topology evidence="1">Multi-pass membrane protein</topology>
    </subcellularLocation>
</comment>
<dbReference type="InterPro" id="IPR007016">
    <property type="entry name" value="O-antigen_ligase-rel_domated"/>
</dbReference>
<proteinExistence type="predicted"/>
<dbReference type="PANTHER" id="PTHR37422:SF13">
    <property type="entry name" value="LIPOPOLYSACCHARIDE BIOSYNTHESIS PROTEIN PA4999-RELATED"/>
    <property type="match status" value="1"/>
</dbReference>
<accession>K6Z9I8</accession>
<gene>
    <name evidence="7" type="ORF">GPAL_0171</name>
</gene>
<name>K6Z9I8_9ALTE</name>
<evidence type="ECO:0000256" key="3">
    <source>
        <dbReference type="ARBA" id="ARBA00022989"/>
    </source>
</evidence>
<reference evidence="8" key="1">
    <citation type="journal article" date="2014" name="Environ. Microbiol.">
        <title>Comparative genomics of the marine bacterial genus Glaciecola reveals the high degree of genomic diversity and genomic characteristic for cold adaptation.</title>
        <authorList>
            <person name="Qin Q.L."/>
            <person name="Xie B.B."/>
            <person name="Yu Y."/>
            <person name="Shu Y.L."/>
            <person name="Rong J.C."/>
            <person name="Zhang Y.J."/>
            <person name="Zhao D.L."/>
            <person name="Chen X.L."/>
            <person name="Zhang X.Y."/>
            <person name="Chen B."/>
            <person name="Zhou B.C."/>
            <person name="Zhang Y.Z."/>
        </authorList>
    </citation>
    <scope>NUCLEOTIDE SEQUENCE [LARGE SCALE GENOMIC DNA]</scope>
    <source>
        <strain evidence="8">ACAM 615</strain>
    </source>
</reference>
<dbReference type="Pfam" id="PF04932">
    <property type="entry name" value="Wzy_C"/>
    <property type="match status" value="1"/>
</dbReference>
<evidence type="ECO:0000256" key="5">
    <source>
        <dbReference type="SAM" id="Phobius"/>
    </source>
</evidence>
<feature type="transmembrane region" description="Helical" evidence="5">
    <location>
        <begin position="24"/>
        <end position="49"/>
    </location>
</feature>
<dbReference type="OrthoDB" id="484624at2"/>
<feature type="transmembrane region" description="Helical" evidence="5">
    <location>
        <begin position="155"/>
        <end position="177"/>
    </location>
</feature>
<sequence length="422" mass="47016">MQSQTPCQTTTEAKLIYWALIATYPIYAIGGLYITGSALGWVILGIVLLRAFVEGNNVFSSVPVIVWLWVIGMLVMLLSLWIAHAQWSLGFAKTIKSTIGWAKGWALIAIFPLLGSLVSIKPESVVRGACIVCKHTAIFASLTFLLYSLRIPGQLFVSPLQVLGGAGDIFFTVSFYGMNPETGAGRWQFFAPWAPAAGLLSCVLIIFCLQEKDKNLRNWGVTGCFMMVLLSQSRAGLAIFITIIPMFLLAKHLKNPWVLITLGIVVPIVLVLGEPLYELVMDSYQQVKESRPASTRVRSALENLAFQRWQAEAPIWGHGAVESGDKLVEFMPIGSHHTWFGLLFIKGLVGLVALAIPLGISIIYCLFYFQKNSQVLAALCFLIVFFCYSFFENLEILAYLYWPALFWIGMVFKQIQSRRSYV</sequence>
<feature type="transmembrane region" description="Helical" evidence="5">
    <location>
        <begin position="189"/>
        <end position="207"/>
    </location>
</feature>
<dbReference type="InterPro" id="IPR051533">
    <property type="entry name" value="WaaL-like"/>
</dbReference>
<protein>
    <recommendedName>
        <fullName evidence="6">O-antigen ligase-related domain-containing protein</fullName>
    </recommendedName>
</protein>
<dbReference type="AlphaFoldDB" id="K6Z9I8"/>
<organism evidence="7 8">
    <name type="scientific">Brumicola pallidula DSM 14239 = ACAM 615</name>
    <dbReference type="NCBI Taxonomy" id="1121922"/>
    <lineage>
        <taxon>Bacteria</taxon>
        <taxon>Pseudomonadati</taxon>
        <taxon>Pseudomonadota</taxon>
        <taxon>Gammaproteobacteria</taxon>
        <taxon>Alteromonadales</taxon>
        <taxon>Alteromonadaceae</taxon>
        <taxon>Brumicola</taxon>
    </lineage>
</organism>
<feature type="transmembrane region" description="Helical" evidence="5">
    <location>
        <begin position="61"/>
        <end position="82"/>
    </location>
</feature>
<keyword evidence="2 5" id="KW-0812">Transmembrane</keyword>
<dbReference type="GO" id="GO:0016020">
    <property type="term" value="C:membrane"/>
    <property type="evidence" value="ECO:0007669"/>
    <property type="project" value="UniProtKB-SubCell"/>
</dbReference>
<evidence type="ECO:0000313" key="8">
    <source>
        <dbReference type="Proteomes" id="UP000006251"/>
    </source>
</evidence>
<feature type="domain" description="O-antigen ligase-related" evidence="6">
    <location>
        <begin position="224"/>
        <end position="354"/>
    </location>
</feature>
<evidence type="ECO:0000313" key="7">
    <source>
        <dbReference type="EMBL" id="GAC27052.1"/>
    </source>
</evidence>
<evidence type="ECO:0000256" key="1">
    <source>
        <dbReference type="ARBA" id="ARBA00004141"/>
    </source>
</evidence>
<keyword evidence="3 5" id="KW-1133">Transmembrane helix</keyword>
<feature type="transmembrane region" description="Helical" evidence="5">
    <location>
        <begin position="102"/>
        <end position="120"/>
    </location>
</feature>
<evidence type="ECO:0000256" key="4">
    <source>
        <dbReference type="ARBA" id="ARBA00023136"/>
    </source>
</evidence>
<feature type="transmembrane region" description="Helical" evidence="5">
    <location>
        <begin position="219"/>
        <end position="250"/>
    </location>
</feature>
<dbReference type="RefSeq" id="WP_006008232.1">
    <property type="nucleotide sequence ID" value="NZ_AUAV01000013.1"/>
</dbReference>
<feature type="transmembrane region" description="Helical" evidence="5">
    <location>
        <begin position="132"/>
        <end position="149"/>
    </location>
</feature>
<feature type="transmembrane region" description="Helical" evidence="5">
    <location>
        <begin position="374"/>
        <end position="391"/>
    </location>
</feature>
<dbReference type="PANTHER" id="PTHR37422">
    <property type="entry name" value="TEICHURONIC ACID BIOSYNTHESIS PROTEIN TUAE"/>
    <property type="match status" value="1"/>
</dbReference>
<keyword evidence="4 5" id="KW-0472">Membrane</keyword>
<evidence type="ECO:0000259" key="6">
    <source>
        <dbReference type="Pfam" id="PF04932"/>
    </source>
</evidence>
<evidence type="ECO:0000256" key="2">
    <source>
        <dbReference type="ARBA" id="ARBA00022692"/>
    </source>
</evidence>
<comment type="caution">
    <text evidence="7">The sequence shown here is derived from an EMBL/GenBank/DDBJ whole genome shotgun (WGS) entry which is preliminary data.</text>
</comment>
<feature type="transmembrane region" description="Helical" evidence="5">
    <location>
        <begin position="339"/>
        <end position="367"/>
    </location>
</feature>
<keyword evidence="8" id="KW-1185">Reference proteome</keyword>
<feature type="transmembrane region" description="Helical" evidence="5">
    <location>
        <begin position="257"/>
        <end position="277"/>
    </location>
</feature>
<dbReference type="EMBL" id="BAEQ01000004">
    <property type="protein sequence ID" value="GAC27052.1"/>
    <property type="molecule type" value="Genomic_DNA"/>
</dbReference>
<dbReference type="STRING" id="1121922.GCA_000428905_02515"/>